<accession>A0ABP7PF00</accession>
<name>A0ABP7PF00_9GAMM</name>
<feature type="chain" id="PRO_5045864325" description="Secreted protein" evidence="1">
    <location>
        <begin position="23"/>
        <end position="201"/>
    </location>
</feature>
<comment type="caution">
    <text evidence="2">The sequence shown here is derived from an EMBL/GenBank/DDBJ whole genome shotgun (WGS) entry which is preliminary data.</text>
</comment>
<gene>
    <name evidence="2" type="ORF">GCM10022278_22890</name>
</gene>
<dbReference type="EMBL" id="BAABBO010000010">
    <property type="protein sequence ID" value="GAA3964541.1"/>
    <property type="molecule type" value="Genomic_DNA"/>
</dbReference>
<dbReference type="NCBIfam" id="TIGR03370">
    <property type="entry name" value="VPLPA-CTERM"/>
    <property type="match status" value="1"/>
</dbReference>
<sequence length="201" mass="20748">MTAIGKFLAFTALSVASSVAFSASVPAQYTACNNGGNHAFGLTSATSCLNFGSGNIQGDNASKDAFLNGATGEGYSYINKFEGATANWTQTDNNSGYNTFTFSIEASLWNSYDDIAIGVKVGNKVNWAVWAVENLATSFELFVAPEQGGGLSHINIYGSGDGPGTGVDNPTPVPLPAAAWLFLSGLAGLVGFHKRKAAAKA</sequence>
<evidence type="ECO:0000313" key="2">
    <source>
        <dbReference type="EMBL" id="GAA3964541.1"/>
    </source>
</evidence>
<protein>
    <recommendedName>
        <fullName evidence="4">Secreted protein</fullName>
    </recommendedName>
</protein>
<proteinExistence type="predicted"/>
<dbReference type="RefSeq" id="WP_344806439.1">
    <property type="nucleotide sequence ID" value="NZ_BAABBO010000010.1"/>
</dbReference>
<evidence type="ECO:0008006" key="4">
    <source>
        <dbReference type="Google" id="ProtNLM"/>
    </source>
</evidence>
<dbReference type="InterPro" id="IPR022472">
    <property type="entry name" value="VPLPA-CTERM"/>
</dbReference>
<evidence type="ECO:0000256" key="1">
    <source>
        <dbReference type="SAM" id="SignalP"/>
    </source>
</evidence>
<keyword evidence="3" id="KW-1185">Reference proteome</keyword>
<reference evidence="3" key="1">
    <citation type="journal article" date="2019" name="Int. J. Syst. Evol. Microbiol.">
        <title>The Global Catalogue of Microorganisms (GCM) 10K type strain sequencing project: providing services to taxonomists for standard genome sequencing and annotation.</title>
        <authorList>
            <consortium name="The Broad Institute Genomics Platform"/>
            <consortium name="The Broad Institute Genome Sequencing Center for Infectious Disease"/>
            <person name="Wu L."/>
            <person name="Ma J."/>
        </authorList>
    </citation>
    <scope>NUCLEOTIDE SEQUENCE [LARGE SCALE GENOMIC DNA]</scope>
    <source>
        <strain evidence="3">JCM 17555</strain>
    </source>
</reference>
<feature type="signal peptide" evidence="1">
    <location>
        <begin position="1"/>
        <end position="22"/>
    </location>
</feature>
<keyword evidence="1" id="KW-0732">Signal</keyword>
<evidence type="ECO:0000313" key="3">
    <source>
        <dbReference type="Proteomes" id="UP001501337"/>
    </source>
</evidence>
<dbReference type="Proteomes" id="UP001501337">
    <property type="component" value="Unassembled WGS sequence"/>
</dbReference>
<organism evidence="2 3">
    <name type="scientific">Allohahella marinimesophila</name>
    <dbReference type="NCBI Taxonomy" id="1054972"/>
    <lineage>
        <taxon>Bacteria</taxon>
        <taxon>Pseudomonadati</taxon>
        <taxon>Pseudomonadota</taxon>
        <taxon>Gammaproteobacteria</taxon>
        <taxon>Oceanospirillales</taxon>
        <taxon>Hahellaceae</taxon>
        <taxon>Allohahella</taxon>
    </lineage>
</organism>